<evidence type="ECO:0000313" key="6">
    <source>
        <dbReference type="EMBL" id="MBW0464620.1"/>
    </source>
</evidence>
<evidence type="ECO:0000313" key="7">
    <source>
        <dbReference type="Proteomes" id="UP000765509"/>
    </source>
</evidence>
<feature type="region of interest" description="Disordered" evidence="4">
    <location>
        <begin position="201"/>
        <end position="352"/>
    </location>
</feature>
<feature type="compositionally biased region" description="Polar residues" evidence="4">
    <location>
        <begin position="292"/>
        <end position="306"/>
    </location>
</feature>
<organism evidence="6 7">
    <name type="scientific">Austropuccinia psidii MF-1</name>
    <dbReference type="NCBI Taxonomy" id="1389203"/>
    <lineage>
        <taxon>Eukaryota</taxon>
        <taxon>Fungi</taxon>
        <taxon>Dikarya</taxon>
        <taxon>Basidiomycota</taxon>
        <taxon>Pucciniomycotina</taxon>
        <taxon>Pucciniomycetes</taxon>
        <taxon>Pucciniales</taxon>
        <taxon>Sphaerophragmiaceae</taxon>
        <taxon>Austropuccinia</taxon>
    </lineage>
</organism>
<comment type="subcellular location">
    <subcellularLocation>
        <location evidence="1">Nucleus</location>
    </subcellularLocation>
</comment>
<protein>
    <recommendedName>
        <fullName evidence="5">DNA endonuclease activator Ctp1 C-terminal domain-containing protein</fullName>
    </recommendedName>
</protein>
<dbReference type="Pfam" id="PF08573">
    <property type="entry name" value="SAE2"/>
    <property type="match status" value="2"/>
</dbReference>
<feature type="compositionally biased region" description="Polar residues" evidence="4">
    <location>
        <begin position="335"/>
        <end position="352"/>
    </location>
</feature>
<evidence type="ECO:0000256" key="1">
    <source>
        <dbReference type="ARBA" id="ARBA00004123"/>
    </source>
</evidence>
<keyword evidence="2" id="KW-0227">DNA damage</keyword>
<keyword evidence="3" id="KW-0539">Nucleus</keyword>
<proteinExistence type="predicted"/>
<feature type="compositionally biased region" description="Polar residues" evidence="4">
    <location>
        <begin position="209"/>
        <end position="222"/>
    </location>
</feature>
<accession>A0A9Q3GER9</accession>
<feature type="region of interest" description="Disordered" evidence="4">
    <location>
        <begin position="514"/>
        <end position="556"/>
    </location>
</feature>
<dbReference type="GO" id="GO:0006281">
    <property type="term" value="P:DNA repair"/>
    <property type="evidence" value="ECO:0007669"/>
    <property type="project" value="InterPro"/>
</dbReference>
<dbReference type="EMBL" id="AVOT02000833">
    <property type="protein sequence ID" value="MBW0464620.1"/>
    <property type="molecule type" value="Genomic_DNA"/>
</dbReference>
<feature type="domain" description="DNA endonuclease activator Ctp1 C-terminal" evidence="5">
    <location>
        <begin position="650"/>
        <end position="686"/>
    </location>
</feature>
<dbReference type="InterPro" id="IPR013882">
    <property type="entry name" value="Ctp1_C"/>
</dbReference>
<dbReference type="AlphaFoldDB" id="A0A9Q3GER9"/>
<name>A0A9Q3GER9_9BASI</name>
<evidence type="ECO:0000256" key="2">
    <source>
        <dbReference type="ARBA" id="ARBA00022763"/>
    </source>
</evidence>
<dbReference type="GO" id="GO:0005634">
    <property type="term" value="C:nucleus"/>
    <property type="evidence" value="ECO:0007669"/>
    <property type="project" value="UniProtKB-SubCell"/>
</dbReference>
<dbReference type="OrthoDB" id="5801062at2759"/>
<comment type="caution">
    <text evidence="6">The sequence shown here is derived from an EMBL/GenBank/DDBJ whole genome shotgun (WGS) entry which is preliminary data.</text>
</comment>
<reference evidence="6" key="1">
    <citation type="submission" date="2021-03" db="EMBL/GenBank/DDBJ databases">
        <title>Draft genome sequence of rust myrtle Austropuccinia psidii MF-1, a brazilian biotype.</title>
        <authorList>
            <person name="Quecine M.C."/>
            <person name="Pachon D.M.R."/>
            <person name="Bonatelli M.L."/>
            <person name="Correr F.H."/>
            <person name="Franceschini L.M."/>
            <person name="Leite T.F."/>
            <person name="Margarido G.R.A."/>
            <person name="Almeida C.A."/>
            <person name="Ferrarezi J.A."/>
            <person name="Labate C.A."/>
        </authorList>
    </citation>
    <scope>NUCLEOTIDE SEQUENCE</scope>
    <source>
        <strain evidence="6">MF-1</strain>
    </source>
</reference>
<sequence length="723" mass="81958">MDEALIQLLGFKDFQAAKNWVIKHGQGRVIPVDNNNDNNSTSNQVMLEVESLRQELQDSKEINQKLQISLIHAQNQVKILQSTLEQELRPTKQSLDSAQRANCQAEEQLSNNDILNENSQSSSFNNLSPLALELLNQHLQLKYDELMQTITIEREKMEAERQGWRKFKQTYAARLLSHEKARNMSTPTPKLLLQPDLKLSKQASKPELPSQNQSVQKPQTLPLSVIPNPLSGDPSSGAPLLEPKSKPILKSPQVNENEPEESRTVRQLDSSKSPLIDISLPKTSHQKELLKTPNSSLRQKSQFAHKQSSSPQRRRPLSRRVNGISPKKPLVHSAISRTKSTPKVNHNANTPLTGTKWIRYSDRKSRKGKSIWKDEDEDCPRHFFSSVPQEEKKAVLRASEHNYCTTAVGPSGQIFETEQDKLALQKSRTESAHIYCPSKNNLRYGSITHRNRDFSEGGGRASKPIDPETTIVEAYKPGDSSRQPKSPSTANLPLRMEHASEGKIQDDSLCSKSFQNTSSRESFKPLAPLPQLPECSKTVSDQSSSCDEDPAPEDFPGQKYMRKIHKRRKKALEQSMLKKICVVSPNQDHVPDINSRLEINPKRNFGVKHVFDEVARGKQIRKQMLGQDCECCAGYYEQAAKDFNQLQPNSKIVKEHRNQISRHRHFNPPPQTPPCYWQLGFPDTQQVEEINKQAEENKRLKLAKLEAQAKEGIGAYKLKKSHT</sequence>
<keyword evidence="7" id="KW-1185">Reference proteome</keyword>
<feature type="domain" description="DNA endonuclease activator Ctp1 C-terminal" evidence="5">
    <location>
        <begin position="611"/>
        <end position="641"/>
    </location>
</feature>
<gene>
    <name evidence="6" type="ORF">O181_004335</name>
</gene>
<evidence type="ECO:0000256" key="3">
    <source>
        <dbReference type="ARBA" id="ARBA00023242"/>
    </source>
</evidence>
<evidence type="ECO:0000259" key="5">
    <source>
        <dbReference type="Pfam" id="PF08573"/>
    </source>
</evidence>
<evidence type="ECO:0000256" key="4">
    <source>
        <dbReference type="SAM" id="MobiDB-lite"/>
    </source>
</evidence>
<dbReference type="Proteomes" id="UP000765509">
    <property type="component" value="Unassembled WGS sequence"/>
</dbReference>